<dbReference type="OrthoDB" id="6249210at2759"/>
<dbReference type="Proteomes" id="UP000281553">
    <property type="component" value="Unassembled WGS sequence"/>
</dbReference>
<dbReference type="EMBL" id="UYRU01055871">
    <property type="protein sequence ID" value="VDN13215.1"/>
    <property type="molecule type" value="Genomic_DNA"/>
</dbReference>
<protein>
    <submittedName>
        <fullName evidence="1">Uncharacterized protein</fullName>
    </submittedName>
</protein>
<evidence type="ECO:0000313" key="2">
    <source>
        <dbReference type="Proteomes" id="UP000281553"/>
    </source>
</evidence>
<name>A0A3P7L6V0_DIBLA</name>
<accession>A0A3P7L6V0</accession>
<proteinExistence type="predicted"/>
<keyword evidence="2" id="KW-1185">Reference proteome</keyword>
<sequence length="198" mass="21839">MTKPATGAVVNDGDVALCLTAGNTQAYRINWVYLAGERLHIKGRELHIRAGKLSSTVDRPTTAIYACVGGFDHGMKYKVVIYQIASLISLNLVPQSEIYAVGQKVGCSYRSQLIDSDDVSYDITDGVEACVHLVYKNDRPKEVKCGKLTTIIPEAHFSLRDYQLVCTKHHLESTPVPLKVLCKFTQPVKCAFPPPEKS</sequence>
<organism evidence="1 2">
    <name type="scientific">Dibothriocephalus latus</name>
    <name type="common">Fish tapeworm</name>
    <name type="synonym">Diphyllobothrium latum</name>
    <dbReference type="NCBI Taxonomy" id="60516"/>
    <lineage>
        <taxon>Eukaryota</taxon>
        <taxon>Metazoa</taxon>
        <taxon>Spiralia</taxon>
        <taxon>Lophotrochozoa</taxon>
        <taxon>Platyhelminthes</taxon>
        <taxon>Cestoda</taxon>
        <taxon>Eucestoda</taxon>
        <taxon>Diphyllobothriidea</taxon>
        <taxon>Diphyllobothriidae</taxon>
        <taxon>Dibothriocephalus</taxon>
    </lineage>
</organism>
<evidence type="ECO:0000313" key="1">
    <source>
        <dbReference type="EMBL" id="VDN13215.1"/>
    </source>
</evidence>
<gene>
    <name evidence="1" type="ORF">DILT_LOCUS9046</name>
</gene>
<reference evidence="1 2" key="1">
    <citation type="submission" date="2018-11" db="EMBL/GenBank/DDBJ databases">
        <authorList>
            <consortium name="Pathogen Informatics"/>
        </authorList>
    </citation>
    <scope>NUCLEOTIDE SEQUENCE [LARGE SCALE GENOMIC DNA]</scope>
</reference>
<dbReference type="AlphaFoldDB" id="A0A3P7L6V0"/>